<reference evidence="2 3" key="1">
    <citation type="submission" date="2019-04" db="EMBL/GenBank/DDBJ databases">
        <title>Friends and foes A comparative genomics study of 23 Aspergillus species from section Flavi.</title>
        <authorList>
            <consortium name="DOE Joint Genome Institute"/>
            <person name="Kjaerbolling I."/>
            <person name="Vesth T."/>
            <person name="Frisvad J.C."/>
            <person name="Nybo J.L."/>
            <person name="Theobald S."/>
            <person name="Kildgaard S."/>
            <person name="Isbrandt T."/>
            <person name="Kuo A."/>
            <person name="Sato A."/>
            <person name="Lyhne E.K."/>
            <person name="Kogle M.E."/>
            <person name="Wiebenga A."/>
            <person name="Kun R.S."/>
            <person name="Lubbers R.J."/>
            <person name="Makela M.R."/>
            <person name="Barry K."/>
            <person name="Chovatia M."/>
            <person name="Clum A."/>
            <person name="Daum C."/>
            <person name="Haridas S."/>
            <person name="He G."/>
            <person name="LaButti K."/>
            <person name="Lipzen A."/>
            <person name="Mondo S."/>
            <person name="Riley R."/>
            <person name="Salamov A."/>
            <person name="Simmons B.A."/>
            <person name="Magnuson J.K."/>
            <person name="Henrissat B."/>
            <person name="Mortensen U.H."/>
            <person name="Larsen T.O."/>
            <person name="Devries R.P."/>
            <person name="Grigoriev I.V."/>
            <person name="Machida M."/>
            <person name="Baker S.E."/>
            <person name="Andersen M.R."/>
        </authorList>
    </citation>
    <scope>NUCLEOTIDE SEQUENCE [LARGE SCALE GENOMIC DNA]</scope>
    <source>
        <strain evidence="2 3">CBS 117626</strain>
    </source>
</reference>
<organism evidence="2 3">
    <name type="scientific">Aspergillus tamarii</name>
    <dbReference type="NCBI Taxonomy" id="41984"/>
    <lineage>
        <taxon>Eukaryota</taxon>
        <taxon>Fungi</taxon>
        <taxon>Dikarya</taxon>
        <taxon>Ascomycota</taxon>
        <taxon>Pezizomycotina</taxon>
        <taxon>Eurotiomycetes</taxon>
        <taxon>Eurotiomycetidae</taxon>
        <taxon>Eurotiales</taxon>
        <taxon>Aspergillaceae</taxon>
        <taxon>Aspergillus</taxon>
        <taxon>Aspergillus subgen. Circumdati</taxon>
    </lineage>
</organism>
<evidence type="ECO:0000313" key="2">
    <source>
        <dbReference type="EMBL" id="KAE8161725.1"/>
    </source>
</evidence>
<protein>
    <submittedName>
        <fullName evidence="2">Uncharacterized protein</fullName>
    </submittedName>
</protein>
<sequence>MLLLVLDLVLRPSPPRFASASLPTPLLPPDQVESAGHEPIVVRSPASRQGGSISDWSTLRISSWEISSRV</sequence>
<dbReference type="Proteomes" id="UP000326950">
    <property type="component" value="Unassembled WGS sequence"/>
</dbReference>
<evidence type="ECO:0000313" key="3">
    <source>
        <dbReference type="Proteomes" id="UP000326950"/>
    </source>
</evidence>
<name>A0A5N6USV8_ASPTM</name>
<evidence type="ECO:0000256" key="1">
    <source>
        <dbReference type="SAM" id="MobiDB-lite"/>
    </source>
</evidence>
<dbReference type="AlphaFoldDB" id="A0A5N6USV8"/>
<accession>A0A5N6USV8</accession>
<dbReference type="EMBL" id="ML738638">
    <property type="protein sequence ID" value="KAE8161725.1"/>
    <property type="molecule type" value="Genomic_DNA"/>
</dbReference>
<keyword evidence="3" id="KW-1185">Reference proteome</keyword>
<gene>
    <name evidence="2" type="ORF">BDV40DRAFT_267098</name>
</gene>
<proteinExistence type="predicted"/>
<feature type="region of interest" description="Disordered" evidence="1">
    <location>
        <begin position="18"/>
        <end position="53"/>
    </location>
</feature>